<dbReference type="GO" id="GO:0045087">
    <property type="term" value="P:innate immune response"/>
    <property type="evidence" value="ECO:0007669"/>
    <property type="project" value="TreeGrafter"/>
</dbReference>
<dbReference type="PANTHER" id="PTHR23199:SF5">
    <property type="entry name" value="PROTEIN SPAETZLE 4"/>
    <property type="match status" value="1"/>
</dbReference>
<evidence type="ECO:0000313" key="1">
    <source>
        <dbReference type="EMBL" id="KAJ8971007.1"/>
    </source>
</evidence>
<dbReference type="GO" id="GO:0008083">
    <property type="term" value="F:growth factor activity"/>
    <property type="evidence" value="ECO:0007669"/>
    <property type="project" value="TreeGrafter"/>
</dbReference>
<reference evidence="1" key="1">
    <citation type="journal article" date="2023" name="Insect Mol. Biol.">
        <title>Genome sequencing provides insights into the evolution of gene families encoding plant cell wall-degrading enzymes in longhorned beetles.</title>
        <authorList>
            <person name="Shin N.R."/>
            <person name="Okamura Y."/>
            <person name="Kirsch R."/>
            <person name="Pauchet Y."/>
        </authorList>
    </citation>
    <scope>NUCLEOTIDE SEQUENCE</scope>
    <source>
        <strain evidence="1">RBIC_L_NR</strain>
    </source>
</reference>
<name>A0AAV8ZUR7_9CUCU</name>
<sequence>MGYGFDSGGDQAACGRPYRSGRIYQPSCDLEKQGFCTSAGKTYPWHAVKRFIRDNQGLMRRMYGDQRHGHVLRAELQDDVELWNTVDESSSPPRFSRYQHQEDLNNDLIPHDELDKEGSEARFLHDDVANEDVLNTKFVYSEKPTISIKLAGLKTAPHFRPTTQSTPKTTSQINSVEDITETITEAMDINTTTDTTTDQTTSIRNNDVANDRLDADDANLTTDKNNIIIEIETDKNEDIDKMETLLFQDMEDDVSKKKPVNYNLRGV</sequence>
<accession>A0AAV8ZUR7</accession>
<keyword evidence="2" id="KW-1185">Reference proteome</keyword>
<dbReference type="EMBL" id="JANEYF010000269">
    <property type="protein sequence ID" value="KAJ8971007.1"/>
    <property type="molecule type" value="Genomic_DNA"/>
</dbReference>
<dbReference type="GO" id="GO:0021556">
    <property type="term" value="P:central nervous system formation"/>
    <property type="evidence" value="ECO:0007669"/>
    <property type="project" value="TreeGrafter"/>
</dbReference>
<gene>
    <name evidence="1" type="ORF">NQ314_000925</name>
</gene>
<dbReference type="PANTHER" id="PTHR23199">
    <property type="entry name" value="NEUROTROPHIN 1-RELATED"/>
    <property type="match status" value="1"/>
</dbReference>
<dbReference type="Proteomes" id="UP001162156">
    <property type="component" value="Unassembled WGS sequence"/>
</dbReference>
<evidence type="ECO:0000313" key="2">
    <source>
        <dbReference type="Proteomes" id="UP001162156"/>
    </source>
</evidence>
<dbReference type="InterPro" id="IPR052444">
    <property type="entry name" value="Spz/Toll_ligand-like"/>
</dbReference>
<proteinExistence type="predicted"/>
<organism evidence="1 2">
    <name type="scientific">Rhamnusium bicolor</name>
    <dbReference type="NCBI Taxonomy" id="1586634"/>
    <lineage>
        <taxon>Eukaryota</taxon>
        <taxon>Metazoa</taxon>
        <taxon>Ecdysozoa</taxon>
        <taxon>Arthropoda</taxon>
        <taxon>Hexapoda</taxon>
        <taxon>Insecta</taxon>
        <taxon>Pterygota</taxon>
        <taxon>Neoptera</taxon>
        <taxon>Endopterygota</taxon>
        <taxon>Coleoptera</taxon>
        <taxon>Polyphaga</taxon>
        <taxon>Cucujiformia</taxon>
        <taxon>Chrysomeloidea</taxon>
        <taxon>Cerambycidae</taxon>
        <taxon>Lepturinae</taxon>
        <taxon>Rhagiini</taxon>
        <taxon>Rhamnusium</taxon>
    </lineage>
</organism>
<dbReference type="GO" id="GO:0005576">
    <property type="term" value="C:extracellular region"/>
    <property type="evidence" value="ECO:0007669"/>
    <property type="project" value="TreeGrafter"/>
</dbReference>
<dbReference type="GO" id="GO:0005121">
    <property type="term" value="F:Toll binding"/>
    <property type="evidence" value="ECO:0007669"/>
    <property type="project" value="TreeGrafter"/>
</dbReference>
<dbReference type="AlphaFoldDB" id="A0AAV8ZUR7"/>
<comment type="caution">
    <text evidence="1">The sequence shown here is derived from an EMBL/GenBank/DDBJ whole genome shotgun (WGS) entry which is preliminary data.</text>
</comment>
<protein>
    <submittedName>
        <fullName evidence="1">Uncharacterized protein</fullName>
    </submittedName>
</protein>